<dbReference type="GO" id="GO:0015562">
    <property type="term" value="F:efflux transmembrane transporter activity"/>
    <property type="evidence" value="ECO:0007669"/>
    <property type="project" value="InterPro"/>
</dbReference>
<gene>
    <name evidence="3" type="ORF">CXZ10_20505</name>
</gene>
<dbReference type="GO" id="GO:0005886">
    <property type="term" value="C:plasma membrane"/>
    <property type="evidence" value="ECO:0007669"/>
    <property type="project" value="UniProtKB-SubCell"/>
</dbReference>
<accession>A0A2N3LRI7</accession>
<dbReference type="Gene3D" id="2.20.200.10">
    <property type="entry name" value="Outer membrane efflux proteins (OEP)"/>
    <property type="match status" value="1"/>
</dbReference>
<reference evidence="3 4" key="1">
    <citation type="submission" date="2017-12" db="EMBL/GenBank/DDBJ databases">
        <title>Anaerobic carbon monoxide metabolism by Pleomorphomonas carboxyditropha sp. nov., a new mesophilic hydrogenogenic carboxidotroph.</title>
        <authorList>
            <person name="Esquivel-Elizondo S."/>
            <person name="Krajmalnik-Brown R."/>
        </authorList>
    </citation>
    <scope>NUCLEOTIDE SEQUENCE [LARGE SCALE GENOMIC DNA]</scope>
    <source>
        <strain evidence="3 4">R5-392</strain>
    </source>
</reference>
<proteinExistence type="inferred from homology"/>
<dbReference type="OrthoDB" id="9783100at2"/>
<dbReference type="NCBIfam" id="TIGR01845">
    <property type="entry name" value="outer_NodT"/>
    <property type="match status" value="1"/>
</dbReference>
<keyword evidence="4" id="KW-1185">Reference proteome</keyword>
<comment type="similarity">
    <text evidence="1 2">Belongs to the outer membrane factor (OMF) (TC 1.B.17) family.</text>
</comment>
<evidence type="ECO:0008006" key="5">
    <source>
        <dbReference type="Google" id="ProtNLM"/>
    </source>
</evidence>
<comment type="caution">
    <text evidence="3">The sequence shown here is derived from an EMBL/GenBank/DDBJ whole genome shotgun (WGS) entry which is preliminary data.</text>
</comment>
<keyword evidence="2" id="KW-0449">Lipoprotein</keyword>
<dbReference type="Proteomes" id="UP000233491">
    <property type="component" value="Unassembled WGS sequence"/>
</dbReference>
<keyword evidence="2" id="KW-1134">Transmembrane beta strand</keyword>
<dbReference type="SUPFAM" id="SSF56954">
    <property type="entry name" value="Outer membrane efflux proteins (OEP)"/>
    <property type="match status" value="1"/>
</dbReference>
<name>A0A2N3LRI7_9HYPH</name>
<dbReference type="PANTHER" id="PTHR30203:SF33">
    <property type="entry name" value="BLR4455 PROTEIN"/>
    <property type="match status" value="1"/>
</dbReference>
<evidence type="ECO:0000313" key="3">
    <source>
        <dbReference type="EMBL" id="PKR87282.1"/>
    </source>
</evidence>
<evidence type="ECO:0000256" key="2">
    <source>
        <dbReference type="RuleBase" id="RU362097"/>
    </source>
</evidence>
<dbReference type="AlphaFoldDB" id="A0A2N3LRI7"/>
<evidence type="ECO:0000313" key="4">
    <source>
        <dbReference type="Proteomes" id="UP000233491"/>
    </source>
</evidence>
<dbReference type="PANTHER" id="PTHR30203">
    <property type="entry name" value="OUTER MEMBRANE CATION EFFLUX PROTEIN"/>
    <property type="match status" value="1"/>
</dbReference>
<dbReference type="InterPro" id="IPR003423">
    <property type="entry name" value="OMP_efflux"/>
</dbReference>
<dbReference type="EMBL" id="PJNW01000021">
    <property type="protein sequence ID" value="PKR87282.1"/>
    <property type="molecule type" value="Genomic_DNA"/>
</dbReference>
<keyword evidence="2" id="KW-0472">Membrane</keyword>
<dbReference type="Gene3D" id="1.20.1600.10">
    <property type="entry name" value="Outer membrane efflux proteins (OEP)"/>
    <property type="match status" value="1"/>
</dbReference>
<protein>
    <recommendedName>
        <fullName evidence="5">RND transporter</fullName>
    </recommendedName>
</protein>
<sequence length="521" mass="54656">MWPSSGCVGRSGAVPTDVSSCGVGALMRPVRLVSFLLSVTMLAGCAVGPDFERPGLDPGAGYLGGDDAKAGRATGTSVAYGADVPGRWWELFRNKELDALMKQAVERNPDLEAARATLKQANELALAEGGSLFPSLSLSSSATRTDSTGSTNVGIYTLYNVTPSLSYPLDIFGGTRRSVEAARASAEAQGFTAEATYLTVTSSLARAVIQEASYREQIAASQEVIASYRELLDVLNNQVSVGTAARANVLQQQAALAQAQASLPALQKALALQQNTIAALIGDFPNQYASRKFRIAGLRLPHALPLSVPSALVEQRPDVRAAEAQLHRASAEIGVATAAMLPQLTLSASLPSSAAELGDLFASSTTGWSIAAGVAQPIFRGGTLVHNKRASEAAYEAALANYRSSVLAAFRDVADALRALQHDRQALAGYLAAEKAARESLDLSQTLFKAGTASYTDVLTAQSTYQSARLARASAEASRYLDAVALFEALGGGWWNRPDNLASLANTDPQKTMPSVSGDKK</sequence>
<evidence type="ECO:0000256" key="1">
    <source>
        <dbReference type="ARBA" id="ARBA00007613"/>
    </source>
</evidence>
<dbReference type="InterPro" id="IPR010131">
    <property type="entry name" value="MdtP/NodT-like"/>
</dbReference>
<keyword evidence="2" id="KW-0812">Transmembrane</keyword>
<keyword evidence="2" id="KW-0564">Palmitate</keyword>
<organism evidence="3 4">
    <name type="scientific">Pleomorphomonas diazotrophica</name>
    <dbReference type="NCBI Taxonomy" id="1166257"/>
    <lineage>
        <taxon>Bacteria</taxon>
        <taxon>Pseudomonadati</taxon>
        <taxon>Pseudomonadota</taxon>
        <taxon>Alphaproteobacteria</taxon>
        <taxon>Hyphomicrobiales</taxon>
        <taxon>Pleomorphomonadaceae</taxon>
        <taxon>Pleomorphomonas</taxon>
    </lineage>
</organism>
<dbReference type="Pfam" id="PF02321">
    <property type="entry name" value="OEP"/>
    <property type="match status" value="2"/>
</dbReference>
<comment type="subcellular location">
    <subcellularLocation>
        <location evidence="2">Cell membrane</location>
        <topology evidence="2">Lipid-anchor</topology>
    </subcellularLocation>
</comment>